<proteinExistence type="predicted"/>
<name>A0ACB9YKD9_9PEZI</name>
<gene>
    <name evidence="1" type="ORF">F4820DRAFT_139724</name>
</gene>
<sequence>MPGDEIKPPTPAEAFELATNHATLLRALFLDPRYKYLQPPTADFIKPDTDQTPLALFFVADFVQETYINYVIPFLPAGATRKCKAVANPWAWNDPDYKWEWEWDAQTSTLKDADGNVQEFPKHPESFAVQKIGDIFGRGFMTSKIVLENATDTKARLMLGGKTFDFGEEVGRLVKATYPM</sequence>
<dbReference type="EMBL" id="MU393612">
    <property type="protein sequence ID" value="KAI4859804.1"/>
    <property type="molecule type" value="Genomic_DNA"/>
</dbReference>
<keyword evidence="2" id="KW-1185">Reference proteome</keyword>
<protein>
    <submittedName>
        <fullName evidence="1">Uncharacterized protein</fullName>
    </submittedName>
</protein>
<reference evidence="1 2" key="1">
    <citation type="journal article" date="2022" name="New Phytol.">
        <title>Ecological generalism drives hyperdiversity of secondary metabolite gene clusters in xylarialean endophytes.</title>
        <authorList>
            <person name="Franco M.E.E."/>
            <person name="Wisecaver J.H."/>
            <person name="Arnold A.E."/>
            <person name="Ju Y.M."/>
            <person name="Slot J.C."/>
            <person name="Ahrendt S."/>
            <person name="Moore L.P."/>
            <person name="Eastman K.E."/>
            <person name="Scott K."/>
            <person name="Konkel Z."/>
            <person name="Mondo S.J."/>
            <person name="Kuo A."/>
            <person name="Hayes R.D."/>
            <person name="Haridas S."/>
            <person name="Andreopoulos B."/>
            <person name="Riley R."/>
            <person name="LaButti K."/>
            <person name="Pangilinan J."/>
            <person name="Lipzen A."/>
            <person name="Amirebrahimi M."/>
            <person name="Yan J."/>
            <person name="Adam C."/>
            <person name="Keymanesh K."/>
            <person name="Ng V."/>
            <person name="Louie K."/>
            <person name="Northen T."/>
            <person name="Drula E."/>
            <person name="Henrissat B."/>
            <person name="Hsieh H.M."/>
            <person name="Youens-Clark K."/>
            <person name="Lutzoni F."/>
            <person name="Miadlikowska J."/>
            <person name="Eastwood D.C."/>
            <person name="Hamelin R.C."/>
            <person name="Grigoriev I.V."/>
            <person name="U'Ren J.M."/>
        </authorList>
    </citation>
    <scope>NUCLEOTIDE SEQUENCE [LARGE SCALE GENOMIC DNA]</scope>
    <source>
        <strain evidence="1 2">CBS 119005</strain>
    </source>
</reference>
<dbReference type="Proteomes" id="UP001497700">
    <property type="component" value="Unassembled WGS sequence"/>
</dbReference>
<comment type="caution">
    <text evidence="1">The sequence shown here is derived from an EMBL/GenBank/DDBJ whole genome shotgun (WGS) entry which is preliminary data.</text>
</comment>
<evidence type="ECO:0000313" key="2">
    <source>
        <dbReference type="Proteomes" id="UP001497700"/>
    </source>
</evidence>
<accession>A0ACB9YKD9</accession>
<evidence type="ECO:0000313" key="1">
    <source>
        <dbReference type="EMBL" id="KAI4859804.1"/>
    </source>
</evidence>
<organism evidence="1 2">
    <name type="scientific">Hypoxylon rubiginosum</name>
    <dbReference type="NCBI Taxonomy" id="110542"/>
    <lineage>
        <taxon>Eukaryota</taxon>
        <taxon>Fungi</taxon>
        <taxon>Dikarya</taxon>
        <taxon>Ascomycota</taxon>
        <taxon>Pezizomycotina</taxon>
        <taxon>Sordariomycetes</taxon>
        <taxon>Xylariomycetidae</taxon>
        <taxon>Xylariales</taxon>
        <taxon>Hypoxylaceae</taxon>
        <taxon>Hypoxylon</taxon>
    </lineage>
</organism>